<comment type="caution">
    <text evidence="2">The sequence shown here is derived from an EMBL/GenBank/DDBJ whole genome shotgun (WGS) entry which is preliminary data.</text>
</comment>
<evidence type="ECO:0000313" key="2">
    <source>
        <dbReference type="EMBL" id="EEF75855.1"/>
    </source>
</evidence>
<dbReference type="eggNOG" id="ENOG50332G0">
    <property type="taxonomic scope" value="Bacteria"/>
</dbReference>
<dbReference type="GeneID" id="78405939"/>
<accession>S0F705</accession>
<keyword evidence="3" id="KW-1185">Reference proteome</keyword>
<name>S0F705_9BACT</name>
<gene>
    <name evidence="2" type="ORF">BACCOPRO_01348</name>
</gene>
<dbReference type="InterPro" id="IPR000157">
    <property type="entry name" value="TIR_dom"/>
</dbReference>
<dbReference type="Proteomes" id="UP000014073">
    <property type="component" value="Unassembled WGS sequence"/>
</dbReference>
<dbReference type="GO" id="GO:0007165">
    <property type="term" value="P:signal transduction"/>
    <property type="evidence" value="ECO:0007669"/>
    <property type="project" value="InterPro"/>
</dbReference>
<dbReference type="STRING" id="547042.BACCOPRO_01348"/>
<evidence type="ECO:0000259" key="1">
    <source>
        <dbReference type="PROSITE" id="PS50104"/>
    </source>
</evidence>
<dbReference type="SUPFAM" id="SSF52200">
    <property type="entry name" value="Toll/Interleukin receptor TIR domain"/>
    <property type="match status" value="1"/>
</dbReference>
<dbReference type="AlphaFoldDB" id="S0F705"/>
<dbReference type="PROSITE" id="PS50104">
    <property type="entry name" value="TIR"/>
    <property type="match status" value="1"/>
</dbReference>
<dbReference type="EMBL" id="ACBW01000097">
    <property type="protein sequence ID" value="EEF75855.1"/>
    <property type="molecule type" value="Genomic_DNA"/>
</dbReference>
<feature type="domain" description="TIR" evidence="1">
    <location>
        <begin position="100"/>
        <end position="259"/>
    </location>
</feature>
<reference evidence="2 3" key="1">
    <citation type="submission" date="2008-12" db="EMBL/GenBank/DDBJ databases">
        <authorList>
            <person name="Fulton L."/>
            <person name="Clifton S."/>
            <person name="Fulton B."/>
            <person name="Xu J."/>
            <person name="Minx P."/>
            <person name="Pepin K.H."/>
            <person name="Johnson M."/>
            <person name="Bhonagiri V."/>
            <person name="Nash W.E."/>
            <person name="Mardis E.R."/>
            <person name="Wilson R.K."/>
        </authorList>
    </citation>
    <scope>NUCLEOTIDE SEQUENCE [LARGE SCALE GENOMIC DNA]</scope>
    <source>
        <strain evidence="2 3">DSM 18228</strain>
    </source>
</reference>
<protein>
    <recommendedName>
        <fullName evidence="1">TIR domain-containing protein</fullName>
    </recommendedName>
</protein>
<evidence type="ECO:0000313" key="3">
    <source>
        <dbReference type="Proteomes" id="UP000014073"/>
    </source>
</evidence>
<dbReference type="OrthoDB" id="4772211at2"/>
<dbReference type="HOGENOM" id="CLU_090990_0_0_10"/>
<dbReference type="RefSeq" id="WP_008141850.1">
    <property type="nucleotide sequence ID" value="NZ_EQ973636.1"/>
</dbReference>
<sequence>MDNSIKQNIAECHNIVNHIRGSIYNGNCNRCFQCGELSKLYSALSNLSTSIKSNLPIEEVFIQKYLPALIGTPKIKIDSLIAIEVIINIIMAKYDLKNVNQKKIFISHSSKDKAIVQLFVDDILQLGIGLKPEQIFCTSIEDMGIKNGEDIRKHIHNNIKNADYSFLLISKNYKESEICLNEMGAVWAYDNNVKLYLLPDANFKNIGWLCDTRIAERIDSSISLDALHEQLQRYYSLQNTSITSWSRHREKFLQDIKQI</sequence>
<dbReference type="InterPro" id="IPR035897">
    <property type="entry name" value="Toll_tir_struct_dom_sf"/>
</dbReference>
<dbReference type="SMART" id="SM00255">
    <property type="entry name" value="TIR"/>
    <property type="match status" value="1"/>
</dbReference>
<dbReference type="Pfam" id="PF13676">
    <property type="entry name" value="TIR_2"/>
    <property type="match status" value="1"/>
</dbReference>
<proteinExistence type="predicted"/>
<dbReference type="Gene3D" id="3.40.50.10140">
    <property type="entry name" value="Toll/interleukin-1 receptor homology (TIR) domain"/>
    <property type="match status" value="1"/>
</dbReference>
<organism evidence="2 3">
    <name type="scientific">Phocaeicola coprophilus DSM 18228 = JCM 13818</name>
    <dbReference type="NCBI Taxonomy" id="547042"/>
    <lineage>
        <taxon>Bacteria</taxon>
        <taxon>Pseudomonadati</taxon>
        <taxon>Bacteroidota</taxon>
        <taxon>Bacteroidia</taxon>
        <taxon>Bacteroidales</taxon>
        <taxon>Bacteroidaceae</taxon>
        <taxon>Phocaeicola</taxon>
    </lineage>
</organism>